<name>A0ABV0XS77_9TELE</name>
<dbReference type="Proteomes" id="UP001469553">
    <property type="component" value="Unassembled WGS sequence"/>
</dbReference>
<reference evidence="1 2" key="1">
    <citation type="submission" date="2021-06" db="EMBL/GenBank/DDBJ databases">
        <authorList>
            <person name="Palmer J.M."/>
        </authorList>
    </citation>
    <scope>NUCLEOTIDE SEQUENCE [LARGE SCALE GENOMIC DNA]</scope>
    <source>
        <strain evidence="1 2">AS_MEX2019</strain>
        <tissue evidence="1">Muscle</tissue>
    </source>
</reference>
<organism evidence="1 2">
    <name type="scientific">Ameca splendens</name>
    <dbReference type="NCBI Taxonomy" id="208324"/>
    <lineage>
        <taxon>Eukaryota</taxon>
        <taxon>Metazoa</taxon>
        <taxon>Chordata</taxon>
        <taxon>Craniata</taxon>
        <taxon>Vertebrata</taxon>
        <taxon>Euteleostomi</taxon>
        <taxon>Actinopterygii</taxon>
        <taxon>Neopterygii</taxon>
        <taxon>Teleostei</taxon>
        <taxon>Neoteleostei</taxon>
        <taxon>Acanthomorphata</taxon>
        <taxon>Ovalentaria</taxon>
        <taxon>Atherinomorphae</taxon>
        <taxon>Cyprinodontiformes</taxon>
        <taxon>Goodeidae</taxon>
        <taxon>Ameca</taxon>
    </lineage>
</organism>
<gene>
    <name evidence="1" type="ORF">AMECASPLE_019813</name>
</gene>
<evidence type="ECO:0000313" key="2">
    <source>
        <dbReference type="Proteomes" id="UP001469553"/>
    </source>
</evidence>
<sequence>MKLSVKHSAELMSTYNTPLRVNVRSEVTRCIPLLSSASIRSDSVLIRKFMQRYISSYKVADFLVILEMEILSRLFKGLPQFLCHSFSVQFVYVTSCKIKE</sequence>
<dbReference type="EMBL" id="JAHRIP010011026">
    <property type="protein sequence ID" value="MEQ2284267.1"/>
    <property type="molecule type" value="Genomic_DNA"/>
</dbReference>
<protein>
    <submittedName>
        <fullName evidence="1">Uncharacterized protein</fullName>
    </submittedName>
</protein>
<keyword evidence="2" id="KW-1185">Reference proteome</keyword>
<accession>A0ABV0XS77</accession>
<evidence type="ECO:0000313" key="1">
    <source>
        <dbReference type="EMBL" id="MEQ2284267.1"/>
    </source>
</evidence>
<comment type="caution">
    <text evidence="1">The sequence shown here is derived from an EMBL/GenBank/DDBJ whole genome shotgun (WGS) entry which is preliminary data.</text>
</comment>
<proteinExistence type="predicted"/>